<gene>
    <name evidence="1" type="ORF">DPMN_014086</name>
</gene>
<comment type="caution">
    <text evidence="1">The sequence shown here is derived from an EMBL/GenBank/DDBJ whole genome shotgun (WGS) entry which is preliminary data.</text>
</comment>
<evidence type="ECO:0000313" key="1">
    <source>
        <dbReference type="EMBL" id="KAH3890019.1"/>
    </source>
</evidence>
<organism evidence="1 2">
    <name type="scientific">Dreissena polymorpha</name>
    <name type="common">Zebra mussel</name>
    <name type="synonym">Mytilus polymorpha</name>
    <dbReference type="NCBI Taxonomy" id="45954"/>
    <lineage>
        <taxon>Eukaryota</taxon>
        <taxon>Metazoa</taxon>
        <taxon>Spiralia</taxon>
        <taxon>Lophotrochozoa</taxon>
        <taxon>Mollusca</taxon>
        <taxon>Bivalvia</taxon>
        <taxon>Autobranchia</taxon>
        <taxon>Heteroconchia</taxon>
        <taxon>Euheterodonta</taxon>
        <taxon>Imparidentia</taxon>
        <taxon>Neoheterodontei</taxon>
        <taxon>Myida</taxon>
        <taxon>Dreissenoidea</taxon>
        <taxon>Dreissenidae</taxon>
        <taxon>Dreissena</taxon>
    </lineage>
</organism>
<dbReference type="PANTHER" id="PTHR46609">
    <property type="entry name" value="EXONUCLEASE, PHAGE-TYPE/RECB, C-TERMINAL DOMAIN-CONTAINING PROTEIN"/>
    <property type="match status" value="1"/>
</dbReference>
<dbReference type="AlphaFoldDB" id="A0A9D4NA39"/>
<reference evidence="1" key="2">
    <citation type="submission" date="2020-11" db="EMBL/GenBank/DDBJ databases">
        <authorList>
            <person name="McCartney M.A."/>
            <person name="Auch B."/>
            <person name="Kono T."/>
            <person name="Mallez S."/>
            <person name="Becker A."/>
            <person name="Gohl D.M."/>
            <person name="Silverstein K.A.T."/>
            <person name="Koren S."/>
            <person name="Bechman K.B."/>
            <person name="Herman A."/>
            <person name="Abrahante J.E."/>
            <person name="Garbe J."/>
        </authorList>
    </citation>
    <scope>NUCLEOTIDE SEQUENCE</scope>
    <source>
        <strain evidence="1">Duluth1</strain>
        <tissue evidence="1">Whole animal</tissue>
    </source>
</reference>
<proteinExistence type="predicted"/>
<accession>A0A9D4NA39</accession>
<name>A0A9D4NA39_DREPO</name>
<dbReference type="Proteomes" id="UP000828390">
    <property type="component" value="Unassembled WGS sequence"/>
</dbReference>
<dbReference type="GO" id="GO:0006281">
    <property type="term" value="P:DNA repair"/>
    <property type="evidence" value="ECO:0007669"/>
    <property type="project" value="UniProtKB-ARBA"/>
</dbReference>
<dbReference type="EMBL" id="JAIWYP010000001">
    <property type="protein sequence ID" value="KAH3890019.1"/>
    <property type="molecule type" value="Genomic_DNA"/>
</dbReference>
<reference evidence="1" key="1">
    <citation type="journal article" date="2019" name="bioRxiv">
        <title>The Genome of the Zebra Mussel, Dreissena polymorpha: A Resource for Invasive Species Research.</title>
        <authorList>
            <person name="McCartney M.A."/>
            <person name="Auch B."/>
            <person name="Kono T."/>
            <person name="Mallez S."/>
            <person name="Zhang Y."/>
            <person name="Obille A."/>
            <person name="Becker A."/>
            <person name="Abrahante J.E."/>
            <person name="Garbe J."/>
            <person name="Badalamenti J.P."/>
            <person name="Herman A."/>
            <person name="Mangelson H."/>
            <person name="Liachko I."/>
            <person name="Sullivan S."/>
            <person name="Sone E.D."/>
            <person name="Koren S."/>
            <person name="Silverstein K.A.T."/>
            <person name="Beckman K.B."/>
            <person name="Gohl D.M."/>
        </authorList>
    </citation>
    <scope>NUCLEOTIDE SEQUENCE</scope>
    <source>
        <strain evidence="1">Duluth1</strain>
        <tissue evidence="1">Whole animal</tissue>
    </source>
</reference>
<dbReference type="InterPro" id="IPR051703">
    <property type="entry name" value="NF-kappa-B_Signaling_Reg"/>
</dbReference>
<dbReference type="SUPFAM" id="SSF52980">
    <property type="entry name" value="Restriction endonuclease-like"/>
    <property type="match status" value="1"/>
</dbReference>
<dbReference type="Gene3D" id="3.90.320.10">
    <property type="match status" value="1"/>
</dbReference>
<dbReference type="PANTHER" id="PTHR46609:SF8">
    <property type="entry name" value="YQAJ VIRAL RECOMBINASE DOMAIN-CONTAINING PROTEIN"/>
    <property type="match status" value="1"/>
</dbReference>
<sequence length="112" mass="13012">MVLELAIVMGKDIPDIDPTFFLAKENLTLKEVHRHYTQIQFKMFVCQKQLCDFVVYTNKGVFVQTLYYDSTFVRDLVDRCTAFAMSELEPTVVIKTRAPPSGCRPLIHYCNR</sequence>
<dbReference type="InterPro" id="IPR011604">
    <property type="entry name" value="PDDEXK-like_dom_sf"/>
</dbReference>
<dbReference type="InterPro" id="IPR011335">
    <property type="entry name" value="Restrct_endonuc-II-like"/>
</dbReference>
<evidence type="ECO:0000313" key="2">
    <source>
        <dbReference type="Proteomes" id="UP000828390"/>
    </source>
</evidence>
<keyword evidence="2" id="KW-1185">Reference proteome</keyword>
<protein>
    <submittedName>
        <fullName evidence="1">Uncharacterized protein</fullName>
    </submittedName>
</protein>